<dbReference type="InterPro" id="IPR001387">
    <property type="entry name" value="Cro/C1-type_HTH"/>
</dbReference>
<dbReference type="EMBL" id="JALGRD010000001">
    <property type="protein sequence ID" value="MCJ0972148.1"/>
    <property type="molecule type" value="Genomic_DNA"/>
</dbReference>
<dbReference type="PANTHER" id="PTHR46797:SF1">
    <property type="entry name" value="METHYLPHOSPHONATE SYNTHASE"/>
    <property type="match status" value="1"/>
</dbReference>
<proteinExistence type="predicted"/>
<gene>
    <name evidence="3" type="ORF">MST27_02030</name>
</gene>
<dbReference type="Proteomes" id="UP001139682">
    <property type="component" value="Unassembled WGS sequence"/>
</dbReference>
<evidence type="ECO:0000313" key="3">
    <source>
        <dbReference type="EMBL" id="MCJ0972148.1"/>
    </source>
</evidence>
<dbReference type="InterPro" id="IPR015306">
    <property type="entry name" value="Restrct_endonuc_II_PvuII"/>
</dbReference>
<name>A0A9X1W0F3_9GAMM</name>
<reference evidence="3" key="1">
    <citation type="submission" date="2022-03" db="EMBL/GenBank/DDBJ databases">
        <title>Pseudomonas marianensis sp. nov., a marine bacterium isolated from deep-sea sediments of the Mariana Trench.</title>
        <authorList>
            <person name="Wei Y."/>
        </authorList>
    </citation>
    <scope>NUCLEOTIDE SEQUENCE</scope>
    <source>
        <strain evidence="3">PS1</strain>
    </source>
</reference>
<keyword evidence="4" id="KW-1185">Reference proteome</keyword>
<evidence type="ECO:0000256" key="1">
    <source>
        <dbReference type="ARBA" id="ARBA00023125"/>
    </source>
</evidence>
<dbReference type="GO" id="GO:0005829">
    <property type="term" value="C:cytosol"/>
    <property type="evidence" value="ECO:0007669"/>
    <property type="project" value="TreeGrafter"/>
</dbReference>
<evidence type="ECO:0000313" key="4">
    <source>
        <dbReference type="Proteomes" id="UP001139682"/>
    </source>
</evidence>
<dbReference type="SMART" id="SM00530">
    <property type="entry name" value="HTH_XRE"/>
    <property type="match status" value="1"/>
</dbReference>
<sequence>MDHSKELLERIGRNIRKLRLDKGWTQEAFAEAAQISDKEVTHIETGRRNVTIETLVSLAGALDVTPGSLMEKDFTETNPVETLNHIFQYIREYQNIAKAYGINDVFQDNGGKLLQVLTVTGLHNMPGREGNDAKDGDGREYELKSINVSLTRGFSTHHHMNPTIIAKYRNVDWVFAVYEGIELREIYLLTPEHLEPFYKKWESQWHEKGGKDINNPKIPLSYVRAAGKLVYQEPENGKFYAVDICEVVRQAEKSRQVNPTPAEAYPA</sequence>
<dbReference type="SUPFAM" id="SSF52980">
    <property type="entry name" value="Restriction endonuclease-like"/>
    <property type="match status" value="1"/>
</dbReference>
<dbReference type="Pfam" id="PF01381">
    <property type="entry name" value="HTH_3"/>
    <property type="match status" value="1"/>
</dbReference>
<dbReference type="CDD" id="cd00093">
    <property type="entry name" value="HTH_XRE"/>
    <property type="match status" value="1"/>
</dbReference>
<dbReference type="CDD" id="cd22351">
    <property type="entry name" value="PvuII-like"/>
    <property type="match status" value="1"/>
</dbReference>
<dbReference type="InterPro" id="IPR010982">
    <property type="entry name" value="Lambda_DNA-bd_dom_sf"/>
</dbReference>
<feature type="domain" description="HTH cro/C1-type" evidence="2">
    <location>
        <begin position="15"/>
        <end position="69"/>
    </location>
</feature>
<dbReference type="GO" id="GO:0003677">
    <property type="term" value="F:DNA binding"/>
    <property type="evidence" value="ECO:0007669"/>
    <property type="project" value="UniProtKB-KW"/>
</dbReference>
<dbReference type="SUPFAM" id="SSF47413">
    <property type="entry name" value="lambda repressor-like DNA-binding domains"/>
    <property type="match status" value="1"/>
</dbReference>
<dbReference type="PROSITE" id="PS50943">
    <property type="entry name" value="HTH_CROC1"/>
    <property type="match status" value="1"/>
</dbReference>
<dbReference type="PANTHER" id="PTHR46797">
    <property type="entry name" value="HTH-TYPE TRANSCRIPTIONAL REGULATOR"/>
    <property type="match status" value="1"/>
</dbReference>
<dbReference type="RefSeq" id="WP_243604334.1">
    <property type="nucleotide sequence ID" value="NZ_JALGRD010000001.1"/>
</dbReference>
<dbReference type="Pfam" id="PF09225">
    <property type="entry name" value="Endonuc-PvuII"/>
    <property type="match status" value="1"/>
</dbReference>
<evidence type="ECO:0000259" key="2">
    <source>
        <dbReference type="PROSITE" id="PS50943"/>
    </source>
</evidence>
<keyword evidence="1" id="KW-0238">DNA-binding</keyword>
<dbReference type="InterPro" id="IPR038402">
    <property type="entry name" value="PvuII_sf"/>
</dbReference>
<comment type="caution">
    <text evidence="3">The sequence shown here is derived from an EMBL/GenBank/DDBJ whole genome shotgun (WGS) entry which is preliminary data.</text>
</comment>
<dbReference type="GO" id="GO:0003700">
    <property type="term" value="F:DNA-binding transcription factor activity"/>
    <property type="evidence" value="ECO:0007669"/>
    <property type="project" value="TreeGrafter"/>
</dbReference>
<dbReference type="InterPro" id="IPR011335">
    <property type="entry name" value="Restrct_endonuc-II-like"/>
</dbReference>
<organism evidence="3 4">
    <name type="scientific">Stutzerimonas marianensis</name>
    <dbReference type="NCBI Taxonomy" id="2929513"/>
    <lineage>
        <taxon>Bacteria</taxon>
        <taxon>Pseudomonadati</taxon>
        <taxon>Pseudomonadota</taxon>
        <taxon>Gammaproteobacteria</taxon>
        <taxon>Pseudomonadales</taxon>
        <taxon>Pseudomonadaceae</taxon>
        <taxon>Stutzerimonas</taxon>
    </lineage>
</organism>
<dbReference type="Gene3D" id="3.40.210.10">
    <property type="entry name" value="PVUII Endonuclease, subunit A"/>
    <property type="match status" value="1"/>
</dbReference>
<dbReference type="Gene3D" id="1.10.260.40">
    <property type="entry name" value="lambda repressor-like DNA-binding domains"/>
    <property type="match status" value="1"/>
</dbReference>
<dbReference type="AlphaFoldDB" id="A0A9X1W0F3"/>
<dbReference type="InterPro" id="IPR050807">
    <property type="entry name" value="TransReg_Diox_bact_type"/>
</dbReference>
<protein>
    <submittedName>
        <fullName evidence="3">Helix-turn-helix domain-containing protein</fullName>
    </submittedName>
</protein>
<accession>A0A9X1W0F3</accession>